<dbReference type="Proteomes" id="UP000579945">
    <property type="component" value="Unassembled WGS sequence"/>
</dbReference>
<keyword evidence="2" id="KW-1185">Reference proteome</keyword>
<reference evidence="1 2" key="1">
    <citation type="submission" date="2020-08" db="EMBL/GenBank/DDBJ databases">
        <title>Sequencing the genomes of 1000 actinobacteria strains.</title>
        <authorList>
            <person name="Klenk H.-P."/>
        </authorList>
    </citation>
    <scope>NUCLEOTIDE SEQUENCE [LARGE SCALE GENOMIC DNA]</scope>
    <source>
        <strain evidence="1 2">DSM 44320</strain>
    </source>
</reference>
<sequence length="38" mass="3944">MKMIITVLAVGGTPVAPASGDRQARRPVVPMIRGARLG</sequence>
<organism evidence="1 2">
    <name type="scientific">Nonomuraea dietziae</name>
    <dbReference type="NCBI Taxonomy" id="65515"/>
    <lineage>
        <taxon>Bacteria</taxon>
        <taxon>Bacillati</taxon>
        <taxon>Actinomycetota</taxon>
        <taxon>Actinomycetes</taxon>
        <taxon>Streptosporangiales</taxon>
        <taxon>Streptosporangiaceae</taxon>
        <taxon>Nonomuraea</taxon>
    </lineage>
</organism>
<gene>
    <name evidence="1" type="ORF">FHR33_007588</name>
</gene>
<evidence type="ECO:0000313" key="1">
    <source>
        <dbReference type="EMBL" id="MBB3731728.1"/>
    </source>
</evidence>
<protein>
    <submittedName>
        <fullName evidence="1">Uncharacterized protein</fullName>
    </submittedName>
</protein>
<dbReference type="EMBL" id="JACIBV010000001">
    <property type="protein sequence ID" value="MBB3731728.1"/>
    <property type="molecule type" value="Genomic_DNA"/>
</dbReference>
<proteinExistence type="predicted"/>
<dbReference type="AlphaFoldDB" id="A0A7W5VGP6"/>
<evidence type="ECO:0000313" key="2">
    <source>
        <dbReference type="Proteomes" id="UP000579945"/>
    </source>
</evidence>
<accession>A0A7W5VGP6</accession>
<name>A0A7W5VGP6_9ACTN</name>
<comment type="caution">
    <text evidence="1">The sequence shown here is derived from an EMBL/GenBank/DDBJ whole genome shotgun (WGS) entry which is preliminary data.</text>
</comment>